<dbReference type="EMBL" id="KP136319">
    <property type="protein sequence ID" value="AJF98482.1"/>
    <property type="molecule type" value="Genomic_DNA"/>
</dbReference>
<proteinExistence type="predicted"/>
<feature type="region of interest" description="Disordered" evidence="1">
    <location>
        <begin position="24"/>
        <end position="56"/>
    </location>
</feature>
<evidence type="ECO:0000256" key="1">
    <source>
        <dbReference type="SAM" id="MobiDB-lite"/>
    </source>
</evidence>
<dbReference type="RefSeq" id="YP_009120717.1">
    <property type="nucleotide sequence ID" value="NC_026440.1"/>
</dbReference>
<reference evidence="2 3" key="1">
    <citation type="journal article" date="2015" name="Parasitol. Res.">
        <title>Viruses in close associations with free-living amoebae.</title>
        <authorList>
            <person name="Scheid P."/>
        </authorList>
    </citation>
    <scope>NUCLEOTIDE SEQUENCE [LARGE SCALE GENOMIC DNA]</scope>
    <source>
        <strain evidence="2">KlaHel</strain>
    </source>
</reference>
<organism evidence="2 3">
    <name type="scientific">Pandoravirus inopinatum</name>
    <dbReference type="NCBI Taxonomy" id="1605721"/>
    <lineage>
        <taxon>Viruses</taxon>
        <taxon>Pandoravirus</taxon>
    </lineage>
</organism>
<feature type="compositionally biased region" description="Basic and acidic residues" evidence="1">
    <location>
        <begin position="44"/>
        <end position="54"/>
    </location>
</feature>
<dbReference type="KEGG" id="vg:23463399"/>
<protein>
    <submittedName>
        <fullName evidence="2">Uncharacterized protein</fullName>
    </submittedName>
</protein>
<accession>A0A0B5JF62</accession>
<dbReference type="GeneID" id="23463399"/>
<name>A0A0B5JF62_9VIRU</name>
<dbReference type="Proteomes" id="UP000202511">
    <property type="component" value="Segment"/>
</dbReference>
<evidence type="ECO:0000313" key="2">
    <source>
        <dbReference type="EMBL" id="AJF98482.1"/>
    </source>
</evidence>
<evidence type="ECO:0000313" key="3">
    <source>
        <dbReference type="Proteomes" id="UP000202511"/>
    </source>
</evidence>
<sequence length="101" mass="10941">MADFGLFIFFVMDGARFFVCGGRRPTHSRPVERLQKVQTSTPEAPKKTGSKKEASSATALVGVIAHALVNKHRAPSGVRALARAHRRTLEPEEGQTKGPST</sequence>
<feature type="region of interest" description="Disordered" evidence="1">
    <location>
        <begin position="74"/>
        <end position="101"/>
    </location>
</feature>